<name>A0A0R3RKF4_9BILA</name>
<reference evidence="2" key="1">
    <citation type="submission" date="2017-02" db="UniProtKB">
        <authorList>
            <consortium name="WormBaseParasite"/>
        </authorList>
    </citation>
    <scope>IDENTIFICATION</scope>
</reference>
<protein>
    <submittedName>
        <fullName evidence="2">Uncharacterized protein</fullName>
    </submittedName>
</protein>
<dbReference type="AlphaFoldDB" id="A0A0R3RKF4"/>
<proteinExistence type="predicted"/>
<evidence type="ECO:0000313" key="2">
    <source>
        <dbReference type="WBParaSite" id="EEL_0000196301-mRNA-1"/>
    </source>
</evidence>
<organism evidence="1 2">
    <name type="scientific">Elaeophora elaphi</name>
    <dbReference type="NCBI Taxonomy" id="1147741"/>
    <lineage>
        <taxon>Eukaryota</taxon>
        <taxon>Metazoa</taxon>
        <taxon>Ecdysozoa</taxon>
        <taxon>Nematoda</taxon>
        <taxon>Chromadorea</taxon>
        <taxon>Rhabditida</taxon>
        <taxon>Spirurina</taxon>
        <taxon>Spiruromorpha</taxon>
        <taxon>Filarioidea</taxon>
        <taxon>Onchocercidae</taxon>
        <taxon>Elaeophora</taxon>
    </lineage>
</organism>
<accession>A0A0R3RKF4</accession>
<dbReference type="Proteomes" id="UP000050640">
    <property type="component" value="Unplaced"/>
</dbReference>
<evidence type="ECO:0000313" key="1">
    <source>
        <dbReference type="Proteomes" id="UP000050640"/>
    </source>
</evidence>
<keyword evidence="1" id="KW-1185">Reference proteome</keyword>
<sequence length="84" mass="9491">MFHLSPKGVLLKLKDNKKEKKIDRINGFDNIIASSSVERQRNSKVGIVTQTDLSLVHISDQLSSYLNGLTLDSSIQNNLEFPEY</sequence>
<dbReference type="WBParaSite" id="EEL_0000196301-mRNA-1">
    <property type="protein sequence ID" value="EEL_0000196301-mRNA-1"/>
    <property type="gene ID" value="EEL_0000196301"/>
</dbReference>